<dbReference type="EMBL" id="LRGB01002384">
    <property type="protein sequence ID" value="KZS07927.1"/>
    <property type="molecule type" value="Genomic_DNA"/>
</dbReference>
<feature type="region of interest" description="Disordered" evidence="1">
    <location>
        <begin position="1"/>
        <end position="25"/>
    </location>
</feature>
<dbReference type="AlphaFoldDB" id="A0A0P5E0F9"/>
<comment type="caution">
    <text evidence="2">The sequence shown here is derived from an EMBL/GenBank/DDBJ whole genome shotgun (WGS) entry which is preliminary data.</text>
</comment>
<protein>
    <submittedName>
        <fullName evidence="2">Putative Cysteine-rich protein 2-binding protein</fullName>
    </submittedName>
</protein>
<dbReference type="Pfam" id="PF00583">
    <property type="entry name" value="Acetyltransf_1"/>
    <property type="match status" value="1"/>
</dbReference>
<evidence type="ECO:0000256" key="1">
    <source>
        <dbReference type="SAM" id="MobiDB-lite"/>
    </source>
</evidence>
<gene>
    <name evidence="2" type="ORF">APZ42_028293</name>
</gene>
<dbReference type="PANTHER" id="PTHR20916:SF26">
    <property type="entry name" value="CYSTEINE-RICH PROTEIN 2-BINDING PROTEIN"/>
    <property type="match status" value="1"/>
</dbReference>
<proteinExistence type="predicted"/>
<dbReference type="InterPro" id="IPR000182">
    <property type="entry name" value="GNAT_dom"/>
</dbReference>
<sequence>MPRGKKRGSRGGRGRGRPPANPSAVALKVDGSVKKIKLEPQESSTSSIFGSEDIIYGSNFDVFQEVIVEEAIQDINVENSRSNSPISVTNDSNSNENSVSSFSASDIQTKYWTREDLTPSDVLPENLFTENDDETKSFSLDTNNFDTTINMSDGTGFCLNSLFPIKEEPVDIELPKSSDNGTEQVKKASRRKIKQEPNETAAPSKLRQMSLYEEMSLLRQLRPLAEKNTLNPELRRLYRKLSLRNTRRSIGVEPFNFDRLMAKLLGREWLGPTSNSEIPSQVVGISNVLDRFQKNNLSTALSQARLNISFRMRLLGTSEDQIPQPFISPYTGRTLKPFIRRDYESRPLKLKLLEEIRSKCASAEIRNSVLKPIDYCYVQPQHIPAVNAICKEFFWSGIDVTECLEYPDFSCVVLYGHVIVGFAFMVPDVSYNEAYITYLFTHPEWRNAGIAKFMLYHLIQSCMGKDVTLHVSATNPAMNLYHKFGFKVQEFVVDFYDKYFTADSTQCKHAFFMRLTR</sequence>
<feature type="region of interest" description="Disordered" evidence="1">
    <location>
        <begin position="172"/>
        <end position="204"/>
    </location>
</feature>
<accession>A0A0P5E0F9</accession>
<dbReference type="InterPro" id="IPR016181">
    <property type="entry name" value="Acyl_CoA_acyltransferase"/>
</dbReference>
<evidence type="ECO:0000313" key="3">
    <source>
        <dbReference type="Proteomes" id="UP000076858"/>
    </source>
</evidence>
<dbReference type="GO" id="GO:0004402">
    <property type="term" value="F:histone acetyltransferase activity"/>
    <property type="evidence" value="ECO:0007669"/>
    <property type="project" value="TreeGrafter"/>
</dbReference>
<name>A0A0P5E0F9_9CRUS</name>
<keyword evidence="3" id="KW-1185">Reference proteome</keyword>
<evidence type="ECO:0000313" key="2">
    <source>
        <dbReference type="EMBL" id="KZS07927.1"/>
    </source>
</evidence>
<organism evidence="2 3">
    <name type="scientific">Daphnia magna</name>
    <dbReference type="NCBI Taxonomy" id="35525"/>
    <lineage>
        <taxon>Eukaryota</taxon>
        <taxon>Metazoa</taxon>
        <taxon>Ecdysozoa</taxon>
        <taxon>Arthropoda</taxon>
        <taxon>Crustacea</taxon>
        <taxon>Branchiopoda</taxon>
        <taxon>Diplostraca</taxon>
        <taxon>Cladocera</taxon>
        <taxon>Anomopoda</taxon>
        <taxon>Daphniidae</taxon>
        <taxon>Daphnia</taxon>
    </lineage>
</organism>
<dbReference type="CDD" id="cd04301">
    <property type="entry name" value="NAT_SF"/>
    <property type="match status" value="1"/>
</dbReference>
<dbReference type="PROSITE" id="PS51186">
    <property type="entry name" value="GNAT"/>
    <property type="match status" value="1"/>
</dbReference>
<dbReference type="SUPFAM" id="SSF55729">
    <property type="entry name" value="Acyl-CoA N-acyltransferases (Nat)"/>
    <property type="match status" value="1"/>
</dbReference>
<dbReference type="STRING" id="35525.A0A0P5E0F9"/>
<dbReference type="Proteomes" id="UP000076858">
    <property type="component" value="Unassembled WGS sequence"/>
</dbReference>
<reference evidence="2 3" key="1">
    <citation type="submission" date="2016-03" db="EMBL/GenBank/DDBJ databases">
        <title>EvidentialGene: Evidence-directed Construction of Genes on Genomes.</title>
        <authorList>
            <person name="Gilbert D.G."/>
            <person name="Choi J.-H."/>
            <person name="Mockaitis K."/>
            <person name="Colbourne J."/>
            <person name="Pfrender M."/>
        </authorList>
    </citation>
    <scope>NUCLEOTIDE SEQUENCE [LARGE SCALE GENOMIC DNA]</scope>
    <source>
        <strain evidence="2 3">Xinb3</strain>
        <tissue evidence="2">Complete organism</tissue>
    </source>
</reference>
<dbReference type="FunFam" id="3.40.630.30:FF:000013">
    <property type="entry name" value="cysteine-rich protein 2-binding protein-like"/>
    <property type="match status" value="1"/>
</dbReference>
<dbReference type="PANTHER" id="PTHR20916">
    <property type="entry name" value="CYSTEINE AND GLYCINE-RICH PROTEIN 2 BINDING PROTEIN"/>
    <property type="match status" value="1"/>
</dbReference>
<feature type="region of interest" description="Disordered" evidence="1">
    <location>
        <begin position="81"/>
        <end position="104"/>
    </location>
</feature>
<feature type="compositionally biased region" description="Low complexity" evidence="1">
    <location>
        <begin position="87"/>
        <end position="104"/>
    </location>
</feature>
<feature type="compositionally biased region" description="Basic residues" evidence="1">
    <location>
        <begin position="1"/>
        <end position="16"/>
    </location>
</feature>
<dbReference type="Gene3D" id="3.40.630.30">
    <property type="match status" value="1"/>
</dbReference>
<dbReference type="OrthoDB" id="4080456at2759"/>